<dbReference type="PANTHER" id="PTHR13009">
    <property type="entry name" value="HEAT SHOCK PROTEIN 90 HSP90 CO-CHAPERONE AHA-1"/>
    <property type="match status" value="1"/>
</dbReference>
<dbReference type="AlphaFoldDB" id="A0A899FZ44"/>
<evidence type="ECO:0000256" key="1">
    <source>
        <dbReference type="ARBA" id="ARBA00006817"/>
    </source>
</evidence>
<reference evidence="3" key="1">
    <citation type="submission" date="2020-06" db="EMBL/GenBank/DDBJ databases">
        <title>Genomes of multiple members of Pneumocystis genus reveal paths to human pathogen Pneumocystis jirovecii.</title>
        <authorList>
            <person name="Cisse O.H."/>
            <person name="Ma L."/>
            <person name="Dekker J."/>
            <person name="Khil P."/>
            <person name="Jo J."/>
            <person name="Brenchley J."/>
            <person name="Blair R."/>
            <person name="Pahar B."/>
            <person name="Chabe M."/>
            <person name="Van Rompay K.A."/>
            <person name="Keesler R."/>
            <person name="Sukura A."/>
            <person name="Hirsch V."/>
            <person name="Kutty G."/>
            <person name="Liu Y."/>
            <person name="Peng L."/>
            <person name="Chen J."/>
            <person name="Song J."/>
            <person name="Weissenbacher-Lang C."/>
            <person name="Xu J."/>
            <person name="Upham N.S."/>
            <person name="Stajich J.E."/>
            <person name="Cuomo C.A."/>
            <person name="Cushion M.T."/>
            <person name="Kovacs J.A."/>
        </authorList>
    </citation>
    <scope>NUCLEOTIDE SEQUENCE</scope>
    <source>
        <strain evidence="3">2A</strain>
    </source>
</reference>
<dbReference type="Proteomes" id="UP000663699">
    <property type="component" value="Chromosome 8"/>
</dbReference>
<evidence type="ECO:0000313" key="3">
    <source>
        <dbReference type="EMBL" id="QSL65786.1"/>
    </source>
</evidence>
<gene>
    <name evidence="3" type="ORF">MERGE_000064</name>
</gene>
<dbReference type="InterPro" id="IPR015310">
    <property type="entry name" value="AHSA1-like_N"/>
</dbReference>
<evidence type="ECO:0000259" key="2">
    <source>
        <dbReference type="SMART" id="SM01000"/>
    </source>
</evidence>
<dbReference type="Gene3D" id="3.15.10.20">
    <property type="entry name" value="Activator of Hsp90 ATPase Aha1, N-terminal domain"/>
    <property type="match status" value="1"/>
</dbReference>
<protein>
    <recommendedName>
        <fullName evidence="2">Activator of Hsp90 ATPase AHSA1-like N-terminal domain-containing protein</fullName>
    </recommendedName>
</protein>
<feature type="domain" description="Activator of Hsp90 ATPase AHSA1-like N-terminal" evidence="2">
    <location>
        <begin position="15"/>
        <end position="145"/>
    </location>
</feature>
<dbReference type="GO" id="GO:0001671">
    <property type="term" value="F:ATPase activator activity"/>
    <property type="evidence" value="ECO:0007669"/>
    <property type="project" value="InterPro"/>
</dbReference>
<evidence type="ECO:0000313" key="4">
    <source>
        <dbReference type="Proteomes" id="UP000663699"/>
    </source>
</evidence>
<organism evidence="3 4">
    <name type="scientific">Pneumocystis wakefieldiae</name>
    <dbReference type="NCBI Taxonomy" id="38082"/>
    <lineage>
        <taxon>Eukaryota</taxon>
        <taxon>Fungi</taxon>
        <taxon>Dikarya</taxon>
        <taxon>Ascomycota</taxon>
        <taxon>Taphrinomycotina</taxon>
        <taxon>Pneumocystomycetes</taxon>
        <taxon>Pneumocystaceae</taxon>
        <taxon>Pneumocystis</taxon>
    </lineage>
</organism>
<dbReference type="SMART" id="SM01000">
    <property type="entry name" value="Aha1_N"/>
    <property type="match status" value="1"/>
</dbReference>
<dbReference type="GO" id="GO:0006457">
    <property type="term" value="P:protein folding"/>
    <property type="evidence" value="ECO:0007669"/>
    <property type="project" value="TreeGrafter"/>
</dbReference>
<dbReference type="GO" id="GO:0051087">
    <property type="term" value="F:protein-folding chaperone binding"/>
    <property type="evidence" value="ECO:0007669"/>
    <property type="project" value="InterPro"/>
</dbReference>
<accession>A0A899FZ44</accession>
<dbReference type="SUPFAM" id="SSF103111">
    <property type="entry name" value="Activator of Hsp90 ATPase, Aha1"/>
    <property type="match status" value="1"/>
</dbReference>
<comment type="similarity">
    <text evidence="1">Belongs to the AHA1 family.</text>
</comment>
<name>A0A899FZ44_9ASCO</name>
<dbReference type="InterPro" id="IPR036338">
    <property type="entry name" value="Aha1"/>
</dbReference>
<dbReference type="GO" id="GO:0005829">
    <property type="term" value="C:cytosol"/>
    <property type="evidence" value="ECO:0007669"/>
    <property type="project" value="TreeGrafter"/>
</dbReference>
<keyword evidence="4" id="KW-1185">Reference proteome</keyword>
<sequence>MSSTSRNPGNWHWTSKDCFPWTKSYLSEKLLVSEEKDGIAASIVRLTGCSGDVDVAMRKGRVITIFDLEVSLEFNGRASDGLDVSGSITIPEVSHDSDDYVFNIEIFSETKENHAIKAFILSYIVPKLRERLSVLGQALIDAHGKDVLLLVDKNTASSPSLGASCANTQNGIRTSASGKDGVEAKTKGGCSIINTSEISENIDFQAPISELYSVFLDRPRLEAWTRSKAEVDSKN</sequence>
<dbReference type="PANTHER" id="PTHR13009:SF22">
    <property type="entry name" value="LD43819P"/>
    <property type="match status" value="1"/>
</dbReference>
<proteinExistence type="inferred from homology"/>
<dbReference type="OrthoDB" id="567237at2759"/>
<dbReference type="EMBL" id="CP054539">
    <property type="protein sequence ID" value="QSL65786.1"/>
    <property type="molecule type" value="Genomic_DNA"/>
</dbReference>
<dbReference type="Pfam" id="PF09229">
    <property type="entry name" value="Aha1_N"/>
    <property type="match status" value="1"/>
</dbReference>